<evidence type="ECO:0000313" key="2">
    <source>
        <dbReference type="Proteomes" id="UP000234382"/>
    </source>
</evidence>
<proteinExistence type="predicted"/>
<name>A0A2H1K779_9MICO</name>
<dbReference type="EMBL" id="FXYX01000024">
    <property type="protein sequence ID" value="SMX95647.1"/>
    <property type="molecule type" value="Genomic_DNA"/>
</dbReference>
<reference evidence="2" key="1">
    <citation type="submission" date="2017-03" db="EMBL/GenBank/DDBJ databases">
        <authorList>
            <person name="Monnet C."/>
        </authorList>
    </citation>
    <scope>NUCLEOTIDE SEQUENCE [LARGE SCALE GENOMIC DNA]</scope>
    <source>
        <strain evidence="2">ATCC 49514</strain>
    </source>
</reference>
<dbReference type="InterPro" id="IPR023869">
    <property type="entry name" value="tRNA_Adeno_NH3ase_assoc_put"/>
</dbReference>
<evidence type="ECO:0000313" key="1">
    <source>
        <dbReference type="EMBL" id="SMX95647.1"/>
    </source>
</evidence>
<dbReference type="AlphaFoldDB" id="A0A2H1K779"/>
<accession>A0A2H1K779</accession>
<dbReference type="Proteomes" id="UP000234382">
    <property type="component" value="Unassembled WGS sequence"/>
</dbReference>
<protein>
    <submittedName>
        <fullName evidence="1">Putative tRNA adenosine deaminase-associated protein</fullName>
    </submittedName>
</protein>
<gene>
    <name evidence="1" type="ORF">BI49514_02765</name>
</gene>
<sequence length="205" mass="22354">MVREKFGSPAVVNAGRSVHNGGMSYFTEILADSGDGFRALDVDVRDANDLDDLVDMMRSAAGDDGEAVAVIEHEDEWFGLVRLCRNNEVKVFLSDLAAAEASPFAEIFADFLDSRPDAYDAEPEEDFGAEEDETAVDEEDDEDEVEMLEFDADAEWGGDADIYSDRGVPAATLIDQVESYRSDPARVVAHVGETVGFADQLEAAR</sequence>
<dbReference type="NCBIfam" id="TIGR03941">
    <property type="entry name" value="tRNA_deam_assoc"/>
    <property type="match status" value="1"/>
</dbReference>
<keyword evidence="2" id="KW-1185">Reference proteome</keyword>
<organism evidence="1 2">
    <name type="scientific">Brevibacterium iodinum ATCC 49514</name>
    <dbReference type="NCBI Taxonomy" id="1255616"/>
    <lineage>
        <taxon>Bacteria</taxon>
        <taxon>Bacillati</taxon>
        <taxon>Actinomycetota</taxon>
        <taxon>Actinomycetes</taxon>
        <taxon>Micrococcales</taxon>
        <taxon>Brevibacteriaceae</taxon>
        <taxon>Brevibacterium</taxon>
    </lineage>
</organism>